<comment type="cofactor">
    <cofactor evidence="2 10">
        <name>NAD(+)</name>
        <dbReference type="ChEBI" id="CHEBI:57540"/>
    </cofactor>
</comment>
<dbReference type="EMBL" id="JACHXU010000033">
    <property type="protein sequence ID" value="MBB3210206.1"/>
    <property type="molecule type" value="Genomic_DNA"/>
</dbReference>
<evidence type="ECO:0000256" key="9">
    <source>
        <dbReference type="ARBA" id="ARBA00023277"/>
    </source>
</evidence>
<dbReference type="InterPro" id="IPR005886">
    <property type="entry name" value="UDP_G4E"/>
</dbReference>
<evidence type="ECO:0000256" key="10">
    <source>
        <dbReference type="RuleBase" id="RU366046"/>
    </source>
</evidence>
<evidence type="ECO:0000256" key="2">
    <source>
        <dbReference type="ARBA" id="ARBA00001911"/>
    </source>
</evidence>
<comment type="pathway">
    <text evidence="3 10">Carbohydrate metabolism; galactose metabolism.</text>
</comment>
<reference evidence="12 13" key="1">
    <citation type="submission" date="2020-08" db="EMBL/GenBank/DDBJ databases">
        <title>Genomic Encyclopedia of Type Strains, Phase III (KMG-III): the genomes of soil and plant-associated and newly described type strains.</title>
        <authorList>
            <person name="Whitman W."/>
        </authorList>
    </citation>
    <scope>NUCLEOTIDE SEQUENCE [LARGE SCALE GENOMIC DNA]</scope>
    <source>
        <strain evidence="12 13">CECT 8075</strain>
    </source>
</reference>
<dbReference type="CDD" id="cd05247">
    <property type="entry name" value="UDP_G4E_1_SDR_e"/>
    <property type="match status" value="1"/>
</dbReference>
<dbReference type="EC" id="5.1.3.2" evidence="5 10"/>
<comment type="caution">
    <text evidence="12">The sequence shown here is derived from an EMBL/GenBank/DDBJ whole genome shotgun (WGS) entry which is preliminary data.</text>
</comment>
<organism evidence="12 13">
    <name type="scientific">Aporhodopirellula rubra</name>
    <dbReference type="NCBI Taxonomy" id="980271"/>
    <lineage>
        <taxon>Bacteria</taxon>
        <taxon>Pseudomonadati</taxon>
        <taxon>Planctomycetota</taxon>
        <taxon>Planctomycetia</taxon>
        <taxon>Pirellulales</taxon>
        <taxon>Pirellulaceae</taxon>
        <taxon>Aporhodopirellula</taxon>
    </lineage>
</organism>
<evidence type="ECO:0000256" key="3">
    <source>
        <dbReference type="ARBA" id="ARBA00004947"/>
    </source>
</evidence>
<gene>
    <name evidence="12" type="ORF">FHS27_006052</name>
</gene>
<dbReference type="Gene3D" id="3.90.25.10">
    <property type="entry name" value="UDP-galactose 4-epimerase, domain 1"/>
    <property type="match status" value="1"/>
</dbReference>
<keyword evidence="13" id="KW-1185">Reference proteome</keyword>
<accession>A0A7W5E4S7</accession>
<dbReference type="SUPFAM" id="SSF51735">
    <property type="entry name" value="NAD(P)-binding Rossmann-fold domains"/>
    <property type="match status" value="1"/>
</dbReference>
<name>A0A7W5E4S7_9BACT</name>
<keyword evidence="8 10" id="KW-0413">Isomerase</keyword>
<evidence type="ECO:0000313" key="12">
    <source>
        <dbReference type="EMBL" id="MBB3210206.1"/>
    </source>
</evidence>
<evidence type="ECO:0000256" key="6">
    <source>
        <dbReference type="ARBA" id="ARBA00018569"/>
    </source>
</evidence>
<dbReference type="Proteomes" id="UP000536179">
    <property type="component" value="Unassembled WGS sequence"/>
</dbReference>
<keyword evidence="7 10" id="KW-0520">NAD</keyword>
<dbReference type="PANTHER" id="PTHR43725:SF53">
    <property type="entry name" value="UDP-ARABINOSE 4-EPIMERASE 1"/>
    <property type="match status" value="1"/>
</dbReference>
<evidence type="ECO:0000256" key="7">
    <source>
        <dbReference type="ARBA" id="ARBA00023027"/>
    </source>
</evidence>
<evidence type="ECO:0000256" key="5">
    <source>
        <dbReference type="ARBA" id="ARBA00013189"/>
    </source>
</evidence>
<comment type="catalytic activity">
    <reaction evidence="1 10">
        <text>UDP-alpha-D-glucose = UDP-alpha-D-galactose</text>
        <dbReference type="Rhea" id="RHEA:22168"/>
        <dbReference type="ChEBI" id="CHEBI:58885"/>
        <dbReference type="ChEBI" id="CHEBI:66914"/>
        <dbReference type="EC" id="5.1.3.2"/>
    </reaction>
</comment>
<evidence type="ECO:0000256" key="4">
    <source>
        <dbReference type="ARBA" id="ARBA00007637"/>
    </source>
</evidence>
<keyword evidence="9 10" id="KW-0119">Carbohydrate metabolism</keyword>
<evidence type="ECO:0000256" key="1">
    <source>
        <dbReference type="ARBA" id="ARBA00000083"/>
    </source>
</evidence>
<comment type="subunit">
    <text evidence="10">Homodimer.</text>
</comment>
<comment type="similarity">
    <text evidence="4 10">Belongs to the NAD(P)-dependent epimerase/dehydratase family.</text>
</comment>
<dbReference type="NCBIfam" id="TIGR01179">
    <property type="entry name" value="galE"/>
    <property type="match status" value="1"/>
</dbReference>
<dbReference type="Gene3D" id="3.40.50.720">
    <property type="entry name" value="NAD(P)-binding Rossmann-like Domain"/>
    <property type="match status" value="1"/>
</dbReference>
<evidence type="ECO:0000259" key="11">
    <source>
        <dbReference type="Pfam" id="PF01370"/>
    </source>
</evidence>
<dbReference type="Pfam" id="PF01370">
    <property type="entry name" value="Epimerase"/>
    <property type="match status" value="1"/>
</dbReference>
<dbReference type="UniPathway" id="UPA00214"/>
<proteinExistence type="inferred from homology"/>
<feature type="domain" description="NAD-dependent epimerase/dehydratase" evidence="11">
    <location>
        <begin position="5"/>
        <end position="251"/>
    </location>
</feature>
<evidence type="ECO:0000256" key="8">
    <source>
        <dbReference type="ARBA" id="ARBA00023235"/>
    </source>
</evidence>
<dbReference type="InterPro" id="IPR036291">
    <property type="entry name" value="NAD(P)-bd_dom_sf"/>
</dbReference>
<dbReference type="InterPro" id="IPR001509">
    <property type="entry name" value="Epimerase_deHydtase"/>
</dbReference>
<evidence type="ECO:0000313" key="13">
    <source>
        <dbReference type="Proteomes" id="UP000536179"/>
    </source>
</evidence>
<protein>
    <recommendedName>
        <fullName evidence="6 10">UDP-glucose 4-epimerase</fullName>
        <ecNumber evidence="5 10">5.1.3.2</ecNumber>
    </recommendedName>
</protein>
<sequence length="329" mass="36042">MQMNVLVVGGAGYIGSHAVARLISEGHRVVVFDNLSRGHCQSVPQDTFVEGELTDSALVEKTLRDNDIDVVMHFAAFAEVGESVRKPAIYYQNNVVATLSLLEAMRRADVKKIVFSSTTATYGQPEKMPIAETTPQNPINPYGFTKLVIERALADYAHAYGFGYAALRYFNAAGAHAGGEIGEHHDPESHLIPIVLQVALGQRESITIFGDDYPTPDGTCIRDYIHVEDLADAHLRALERLQPGEGICVNLGTGKGVSVREIVDACREVTGHPIPVVMGERRPGDPAELVADATLAEKVLDWKAKYTDVREVVATAWRWHQSHPRGYES</sequence>
<dbReference type="PANTHER" id="PTHR43725">
    <property type="entry name" value="UDP-GLUCOSE 4-EPIMERASE"/>
    <property type="match status" value="1"/>
</dbReference>
<dbReference type="GO" id="GO:0033499">
    <property type="term" value="P:galactose catabolic process via UDP-galactose, Leloir pathway"/>
    <property type="evidence" value="ECO:0007669"/>
    <property type="project" value="TreeGrafter"/>
</dbReference>
<dbReference type="GO" id="GO:0003978">
    <property type="term" value="F:UDP-glucose 4-epimerase activity"/>
    <property type="evidence" value="ECO:0007669"/>
    <property type="project" value="UniProtKB-UniRule"/>
</dbReference>
<dbReference type="AlphaFoldDB" id="A0A7W5E4S7"/>